<reference evidence="3" key="1">
    <citation type="journal article" date="2019" name="Int. J. Syst. Evol. Microbiol.">
        <title>The Global Catalogue of Microorganisms (GCM) 10K type strain sequencing project: providing services to taxonomists for standard genome sequencing and annotation.</title>
        <authorList>
            <consortium name="The Broad Institute Genomics Platform"/>
            <consortium name="The Broad Institute Genome Sequencing Center for Infectious Disease"/>
            <person name="Wu L."/>
            <person name="Ma J."/>
        </authorList>
    </citation>
    <scope>NUCLEOTIDE SEQUENCE [LARGE SCALE GENOMIC DNA]</scope>
    <source>
        <strain evidence="3">JCM 17441</strain>
    </source>
</reference>
<proteinExistence type="predicted"/>
<dbReference type="Pfam" id="PF00561">
    <property type="entry name" value="Abhydrolase_1"/>
    <property type="match status" value="1"/>
</dbReference>
<dbReference type="Proteomes" id="UP001500620">
    <property type="component" value="Unassembled WGS sequence"/>
</dbReference>
<dbReference type="SUPFAM" id="SSF53474">
    <property type="entry name" value="alpha/beta-Hydrolases"/>
    <property type="match status" value="1"/>
</dbReference>
<organism evidence="2 3">
    <name type="scientific">Dactylosporangium darangshiense</name>
    <dbReference type="NCBI Taxonomy" id="579108"/>
    <lineage>
        <taxon>Bacteria</taxon>
        <taxon>Bacillati</taxon>
        <taxon>Actinomycetota</taxon>
        <taxon>Actinomycetes</taxon>
        <taxon>Micromonosporales</taxon>
        <taxon>Micromonosporaceae</taxon>
        <taxon>Dactylosporangium</taxon>
    </lineage>
</organism>
<keyword evidence="3" id="KW-1185">Reference proteome</keyword>
<gene>
    <name evidence="2" type="ORF">GCM10022255_111410</name>
</gene>
<comment type="caution">
    <text evidence="2">The sequence shown here is derived from an EMBL/GenBank/DDBJ whole genome shotgun (WGS) entry which is preliminary data.</text>
</comment>
<protein>
    <recommendedName>
        <fullName evidence="1">AB hydrolase-1 domain-containing protein</fullName>
    </recommendedName>
</protein>
<dbReference type="InterPro" id="IPR029058">
    <property type="entry name" value="AB_hydrolase_fold"/>
</dbReference>
<dbReference type="RefSeq" id="WP_345143773.1">
    <property type="nucleotide sequence ID" value="NZ_BAABAT010000080.1"/>
</dbReference>
<dbReference type="PANTHER" id="PTHR46438">
    <property type="entry name" value="ALPHA/BETA-HYDROLASES SUPERFAMILY PROTEIN"/>
    <property type="match status" value="1"/>
</dbReference>
<dbReference type="EMBL" id="BAABAT010000080">
    <property type="protein sequence ID" value="GAA4263778.1"/>
    <property type="molecule type" value="Genomic_DNA"/>
</dbReference>
<dbReference type="InterPro" id="IPR000073">
    <property type="entry name" value="AB_hydrolase_1"/>
</dbReference>
<name>A0ABP8DUY0_9ACTN</name>
<sequence length="62" mass="6689">MLLIHGLGGSRGTWHQVVDALAIGYRVIAPDLPGHGQSDAAAGYYSLGAYAELIDLYQREFL</sequence>
<evidence type="ECO:0000313" key="3">
    <source>
        <dbReference type="Proteomes" id="UP001500620"/>
    </source>
</evidence>
<feature type="domain" description="AB hydrolase-1" evidence="1">
    <location>
        <begin position="1"/>
        <end position="59"/>
    </location>
</feature>
<accession>A0ABP8DUY0</accession>
<dbReference type="PANTHER" id="PTHR46438:SF11">
    <property type="entry name" value="LIPASE-RELATED"/>
    <property type="match status" value="1"/>
</dbReference>
<dbReference type="Gene3D" id="3.40.50.1820">
    <property type="entry name" value="alpha/beta hydrolase"/>
    <property type="match status" value="1"/>
</dbReference>
<evidence type="ECO:0000259" key="1">
    <source>
        <dbReference type="Pfam" id="PF00561"/>
    </source>
</evidence>
<evidence type="ECO:0000313" key="2">
    <source>
        <dbReference type="EMBL" id="GAA4263778.1"/>
    </source>
</evidence>